<dbReference type="EMBL" id="CP003350">
    <property type="protein sequence ID" value="AFC84906.1"/>
    <property type="molecule type" value="Genomic_DNA"/>
</dbReference>
<dbReference type="HOGENOM" id="CLU_115403_13_3_6"/>
<dbReference type="InterPro" id="IPR002645">
    <property type="entry name" value="STAS_dom"/>
</dbReference>
<dbReference type="Proteomes" id="UP000005234">
    <property type="component" value="Chromosome"/>
</dbReference>
<sequence length="94" mass="9357">MNTPSAVGVLALSGPLTFASAAATLEVQRRQLAGGSVQVIDLAGVGECDSAGLACVLALLSEAQQRCGGDVQLIHVPAGLRALAEVADLGKLFG</sequence>
<dbReference type="KEGG" id="fau:Fraau_0418"/>
<evidence type="ECO:0000259" key="2">
    <source>
        <dbReference type="PROSITE" id="PS50801"/>
    </source>
</evidence>
<dbReference type="InterPro" id="IPR058548">
    <property type="entry name" value="MlaB-like_STAS"/>
</dbReference>
<evidence type="ECO:0000256" key="1">
    <source>
        <dbReference type="SAM" id="SignalP"/>
    </source>
</evidence>
<accession>H8L3V1</accession>
<keyword evidence="1" id="KW-0732">Signal</keyword>
<protein>
    <submittedName>
        <fullName evidence="3">Putative NTP binding protein (Contains STAS domain)</fullName>
    </submittedName>
</protein>
<dbReference type="PROSITE" id="PS50801">
    <property type="entry name" value="STAS"/>
    <property type="match status" value="1"/>
</dbReference>
<dbReference type="eggNOG" id="COG3113">
    <property type="taxonomic scope" value="Bacteria"/>
</dbReference>
<keyword evidence="4" id="KW-1185">Reference proteome</keyword>
<dbReference type="CDD" id="cd07043">
    <property type="entry name" value="STAS_anti-anti-sigma_factors"/>
    <property type="match status" value="1"/>
</dbReference>
<dbReference type="AlphaFoldDB" id="H8L3V1"/>
<gene>
    <name evidence="3" type="ordered locus">Fraau_0418</name>
</gene>
<dbReference type="SUPFAM" id="SSF52091">
    <property type="entry name" value="SpoIIaa-like"/>
    <property type="match status" value="1"/>
</dbReference>
<dbReference type="STRING" id="767434.Fraau_0418"/>
<dbReference type="InterPro" id="IPR036513">
    <property type="entry name" value="STAS_dom_sf"/>
</dbReference>
<dbReference type="OrthoDB" id="5955564at2"/>
<organism evidence="3 4">
    <name type="scientific">Frateuria aurantia (strain ATCC 33424 / DSM 6220 / KCTC 2777 / LMG 1558 / NBRC 3245 / NCIMB 13370)</name>
    <name type="common">Acetobacter aurantius</name>
    <dbReference type="NCBI Taxonomy" id="767434"/>
    <lineage>
        <taxon>Bacteria</taxon>
        <taxon>Pseudomonadati</taxon>
        <taxon>Pseudomonadota</taxon>
        <taxon>Gammaproteobacteria</taxon>
        <taxon>Lysobacterales</taxon>
        <taxon>Rhodanobacteraceae</taxon>
        <taxon>Frateuria</taxon>
    </lineage>
</organism>
<name>H8L3V1_FRAAD</name>
<feature type="chain" id="PRO_5003614202" evidence="1">
    <location>
        <begin position="22"/>
        <end position="94"/>
    </location>
</feature>
<reference evidence="3" key="1">
    <citation type="submission" date="2012-02" db="EMBL/GenBank/DDBJ databases">
        <title>The complete genome of Frateuria aurantia DSM 6220.</title>
        <authorList>
            <consortium name="US DOE Joint Genome Institute (JGI-PGF)"/>
            <person name="Lucas S."/>
            <person name="Copeland A."/>
            <person name="Lapidus A."/>
            <person name="Glavina del Rio T."/>
            <person name="Dalin E."/>
            <person name="Tice H."/>
            <person name="Bruce D."/>
            <person name="Goodwin L."/>
            <person name="Pitluck S."/>
            <person name="Peters L."/>
            <person name="Ovchinnikova G."/>
            <person name="Teshima H."/>
            <person name="Kyrpides N."/>
            <person name="Mavromatis K."/>
            <person name="Ivanova N."/>
            <person name="Brettin T."/>
            <person name="Detter J.C."/>
            <person name="Han C."/>
            <person name="Larimer F."/>
            <person name="Land M."/>
            <person name="Hauser L."/>
            <person name="Markowitz V."/>
            <person name="Cheng J.-F."/>
            <person name="Hugenholtz P."/>
            <person name="Woyke T."/>
            <person name="Wu D."/>
            <person name="Brambilla E."/>
            <person name="Klenk H.-P."/>
            <person name="Eisen J.A."/>
        </authorList>
    </citation>
    <scope>NUCLEOTIDE SEQUENCE</scope>
    <source>
        <strain evidence="3">DSM 6220</strain>
    </source>
</reference>
<dbReference type="Pfam" id="PF13466">
    <property type="entry name" value="STAS_2"/>
    <property type="match status" value="1"/>
</dbReference>
<dbReference type="RefSeq" id="WP_014401912.1">
    <property type="nucleotide sequence ID" value="NC_017033.1"/>
</dbReference>
<feature type="signal peptide" evidence="1">
    <location>
        <begin position="1"/>
        <end position="21"/>
    </location>
</feature>
<evidence type="ECO:0000313" key="4">
    <source>
        <dbReference type="Proteomes" id="UP000005234"/>
    </source>
</evidence>
<dbReference type="Gene3D" id="3.30.750.24">
    <property type="entry name" value="STAS domain"/>
    <property type="match status" value="1"/>
</dbReference>
<evidence type="ECO:0000313" key="3">
    <source>
        <dbReference type="EMBL" id="AFC84906.1"/>
    </source>
</evidence>
<feature type="domain" description="STAS" evidence="2">
    <location>
        <begin position="1"/>
        <end position="94"/>
    </location>
</feature>
<proteinExistence type="predicted"/>